<dbReference type="PANTHER" id="PTHR42799:SF2">
    <property type="entry name" value="MITOCHONDRIAL PEPTIDE METHIONINE SULFOXIDE REDUCTASE"/>
    <property type="match status" value="1"/>
</dbReference>
<protein>
    <recommendedName>
        <fullName evidence="4">Peptide methionine sulfoxide reductase MsrA</fullName>
        <shortName evidence="4">Protein-methionine-S-oxide reductase</shortName>
        <ecNumber evidence="4">1.8.4.11</ecNumber>
    </recommendedName>
    <alternativeName>
        <fullName evidence="4">Peptide-methionine (S)-S-oxide reductase</fullName>
        <shortName evidence="4">Peptide Met(O) reductase</shortName>
    </alternativeName>
</protein>
<proteinExistence type="inferred from homology"/>
<dbReference type="EC" id="1.8.4.11" evidence="4"/>
<dbReference type="GO" id="GO:0033744">
    <property type="term" value="F:L-methionine:thioredoxin-disulfide S-oxidoreductase activity"/>
    <property type="evidence" value="ECO:0007669"/>
    <property type="project" value="RHEA"/>
</dbReference>
<evidence type="ECO:0000256" key="2">
    <source>
        <dbReference type="ARBA" id="ARBA00047806"/>
    </source>
</evidence>
<dbReference type="Pfam" id="PF01625">
    <property type="entry name" value="PMSR"/>
    <property type="match status" value="1"/>
</dbReference>
<keyword evidence="1 4" id="KW-0560">Oxidoreductase</keyword>
<comment type="caution">
    <text evidence="6">The sequence shown here is derived from an EMBL/GenBank/DDBJ whole genome shotgun (WGS) entry which is preliminary data.</text>
</comment>
<evidence type="ECO:0000256" key="4">
    <source>
        <dbReference type="HAMAP-Rule" id="MF_01401"/>
    </source>
</evidence>
<gene>
    <name evidence="4" type="primary">msrA</name>
    <name evidence="6" type="ORF">AL503_001575</name>
</gene>
<dbReference type="SUPFAM" id="SSF55068">
    <property type="entry name" value="Peptide methionine sulfoxide reductase"/>
    <property type="match status" value="1"/>
</dbReference>
<dbReference type="NCBIfam" id="NF004038">
    <property type="entry name" value="PRK05528.1"/>
    <property type="match status" value="1"/>
</dbReference>
<comment type="catalytic activity">
    <reaction evidence="2 4">
        <text>L-methionyl-[protein] + [thioredoxin]-disulfide + H2O = L-methionyl-(S)-S-oxide-[protein] + [thioredoxin]-dithiol</text>
        <dbReference type="Rhea" id="RHEA:14217"/>
        <dbReference type="Rhea" id="RHEA-COMP:10698"/>
        <dbReference type="Rhea" id="RHEA-COMP:10700"/>
        <dbReference type="Rhea" id="RHEA-COMP:12313"/>
        <dbReference type="Rhea" id="RHEA-COMP:12315"/>
        <dbReference type="ChEBI" id="CHEBI:15377"/>
        <dbReference type="ChEBI" id="CHEBI:16044"/>
        <dbReference type="ChEBI" id="CHEBI:29950"/>
        <dbReference type="ChEBI" id="CHEBI:44120"/>
        <dbReference type="ChEBI" id="CHEBI:50058"/>
        <dbReference type="EC" id="1.8.4.11"/>
    </reaction>
</comment>
<evidence type="ECO:0000313" key="7">
    <source>
        <dbReference type="Proteomes" id="UP000053523"/>
    </source>
</evidence>
<reference evidence="6 7" key="1">
    <citation type="submission" date="2017-12" db="EMBL/GenBank/DDBJ databases">
        <title>FDA dAtabase for Regulatory Grade micrObial Sequences (FDA-ARGOS): Supporting development and validation of Infectious Disease Dx tests.</title>
        <authorList>
            <person name="Hoffmann M."/>
            <person name="Allard M."/>
            <person name="Evans P."/>
            <person name="Brown E."/>
            <person name="Tallon L."/>
            <person name="Sadzewicz L."/>
            <person name="Sengamalay N."/>
            <person name="Ott S."/>
            <person name="Godinez A."/>
            <person name="Nagaraj S."/>
            <person name="Vavikolanu K."/>
            <person name="Aluvathingal J."/>
            <person name="Nadendla S."/>
            <person name="Sichtig H."/>
        </authorList>
    </citation>
    <scope>NUCLEOTIDE SEQUENCE [LARGE SCALE GENOMIC DNA]</scope>
    <source>
        <strain evidence="6 7">FDAARGOS_148</strain>
    </source>
</reference>
<feature type="domain" description="Peptide methionine sulphoxide reductase MsrA" evidence="5">
    <location>
        <begin position="3"/>
        <end position="148"/>
    </location>
</feature>
<dbReference type="HAMAP" id="MF_01401">
    <property type="entry name" value="MsrA"/>
    <property type="match status" value="1"/>
</dbReference>
<dbReference type="PANTHER" id="PTHR42799">
    <property type="entry name" value="MITOCHONDRIAL PEPTIDE METHIONINE SULFOXIDE REDUCTASE"/>
    <property type="match status" value="1"/>
</dbReference>
<comment type="catalytic activity">
    <reaction evidence="3 4">
        <text>[thioredoxin]-disulfide + L-methionine + H2O = L-methionine (S)-S-oxide + [thioredoxin]-dithiol</text>
        <dbReference type="Rhea" id="RHEA:19993"/>
        <dbReference type="Rhea" id="RHEA-COMP:10698"/>
        <dbReference type="Rhea" id="RHEA-COMP:10700"/>
        <dbReference type="ChEBI" id="CHEBI:15377"/>
        <dbReference type="ChEBI" id="CHEBI:29950"/>
        <dbReference type="ChEBI" id="CHEBI:50058"/>
        <dbReference type="ChEBI" id="CHEBI:57844"/>
        <dbReference type="ChEBI" id="CHEBI:58772"/>
        <dbReference type="EC" id="1.8.4.11"/>
    </reaction>
</comment>
<feature type="active site" evidence="4">
    <location>
        <position position="10"/>
    </location>
</feature>
<name>A0A2K0AY91_STAHA</name>
<sequence>METVYIAGGCLWGVQAFIKTLPGVLSTEAGRANGISETLSDKYDGYAECVKTTFDHMQTSITDLMNYLFEIIDPYSINKQGVDEGPKYRTGIYSDEQKHLEEARDFISKRPDKERIAVEVLPLNNYVASAEEHQDRLDKHPEDISYCHVTPDMLKKYL</sequence>
<evidence type="ECO:0000256" key="1">
    <source>
        <dbReference type="ARBA" id="ARBA00023002"/>
    </source>
</evidence>
<organism evidence="6 7">
    <name type="scientific">Staphylococcus haemolyticus</name>
    <dbReference type="NCBI Taxonomy" id="1283"/>
    <lineage>
        <taxon>Bacteria</taxon>
        <taxon>Bacillati</taxon>
        <taxon>Bacillota</taxon>
        <taxon>Bacilli</taxon>
        <taxon>Bacillales</taxon>
        <taxon>Staphylococcaceae</taxon>
        <taxon>Staphylococcus</taxon>
    </lineage>
</organism>
<evidence type="ECO:0000256" key="3">
    <source>
        <dbReference type="ARBA" id="ARBA00048782"/>
    </source>
</evidence>
<comment type="function">
    <text evidence="4">Has an important function as a repair enzyme for proteins that have been inactivated by oxidation. Catalyzes the reversible oxidation-reduction of methionine sulfoxide in proteins to methionine.</text>
</comment>
<dbReference type="Proteomes" id="UP000053523">
    <property type="component" value="Unassembled WGS sequence"/>
</dbReference>
<dbReference type="Gene3D" id="3.30.1060.10">
    <property type="entry name" value="Peptide methionine sulphoxide reductase MsrA"/>
    <property type="match status" value="1"/>
</dbReference>
<evidence type="ECO:0000259" key="5">
    <source>
        <dbReference type="Pfam" id="PF01625"/>
    </source>
</evidence>
<comment type="similarity">
    <text evidence="4">Belongs to the MsrA Met sulfoxide reductase family.</text>
</comment>
<dbReference type="GO" id="GO:0008113">
    <property type="term" value="F:peptide-methionine (S)-S-oxide reductase activity"/>
    <property type="evidence" value="ECO:0007669"/>
    <property type="project" value="UniProtKB-UniRule"/>
</dbReference>
<dbReference type="InterPro" id="IPR002569">
    <property type="entry name" value="Met_Sox_Rdtase_MsrA_dom"/>
</dbReference>
<evidence type="ECO:0000313" key="6">
    <source>
        <dbReference type="EMBL" id="PNN30002.1"/>
    </source>
</evidence>
<dbReference type="AlphaFoldDB" id="A0A2K0AY91"/>
<dbReference type="InterPro" id="IPR036509">
    <property type="entry name" value="Met_Sox_Rdtase_MsrA_sf"/>
</dbReference>
<accession>A0A2K0AY91</accession>
<dbReference type="GO" id="GO:0034599">
    <property type="term" value="P:cellular response to oxidative stress"/>
    <property type="evidence" value="ECO:0007669"/>
    <property type="project" value="TreeGrafter"/>
</dbReference>
<dbReference type="GO" id="GO:0005737">
    <property type="term" value="C:cytoplasm"/>
    <property type="evidence" value="ECO:0007669"/>
    <property type="project" value="TreeGrafter"/>
</dbReference>
<dbReference type="EMBL" id="LORN02000006">
    <property type="protein sequence ID" value="PNN30002.1"/>
    <property type="molecule type" value="Genomic_DNA"/>
</dbReference>
<dbReference type="InterPro" id="IPR050162">
    <property type="entry name" value="MsrA_MetSO_reductase"/>
</dbReference>